<dbReference type="Gene3D" id="1.10.357.10">
    <property type="entry name" value="Tetracycline Repressor, domain 2"/>
    <property type="match status" value="1"/>
</dbReference>
<dbReference type="InterPro" id="IPR050109">
    <property type="entry name" value="HTH-type_TetR-like_transc_reg"/>
</dbReference>
<feature type="region of interest" description="Disordered" evidence="3">
    <location>
        <begin position="1"/>
        <end position="31"/>
    </location>
</feature>
<dbReference type="GO" id="GO:0000976">
    <property type="term" value="F:transcription cis-regulatory region binding"/>
    <property type="evidence" value="ECO:0007669"/>
    <property type="project" value="TreeGrafter"/>
</dbReference>
<reference evidence="5" key="1">
    <citation type="journal article" date="2014" name="Int. J. Syst. Evol. Microbiol.">
        <title>Complete genome sequence of Corynebacterium casei LMG S-19264T (=DSM 44701T), isolated from a smear-ripened cheese.</title>
        <authorList>
            <consortium name="US DOE Joint Genome Institute (JGI-PGF)"/>
            <person name="Walter F."/>
            <person name="Albersmeier A."/>
            <person name="Kalinowski J."/>
            <person name="Ruckert C."/>
        </authorList>
    </citation>
    <scope>NUCLEOTIDE SEQUENCE</scope>
    <source>
        <strain evidence="5">VKM Ac-1447</strain>
    </source>
</reference>
<dbReference type="PROSITE" id="PS50977">
    <property type="entry name" value="HTH_TETR_2"/>
    <property type="match status" value="1"/>
</dbReference>
<dbReference type="GO" id="GO:0003700">
    <property type="term" value="F:DNA-binding transcription factor activity"/>
    <property type="evidence" value="ECO:0007669"/>
    <property type="project" value="TreeGrafter"/>
</dbReference>
<dbReference type="Pfam" id="PF17754">
    <property type="entry name" value="TetR_C_14"/>
    <property type="match status" value="1"/>
</dbReference>
<evidence type="ECO:0000256" key="3">
    <source>
        <dbReference type="SAM" id="MobiDB-lite"/>
    </source>
</evidence>
<dbReference type="Pfam" id="PF00440">
    <property type="entry name" value="TetR_N"/>
    <property type="match status" value="1"/>
</dbReference>
<reference evidence="5" key="2">
    <citation type="submission" date="2023-01" db="EMBL/GenBank/DDBJ databases">
        <authorList>
            <person name="Sun Q."/>
            <person name="Evtushenko L."/>
        </authorList>
    </citation>
    <scope>NUCLEOTIDE SEQUENCE</scope>
    <source>
        <strain evidence="5">VKM Ac-1447</strain>
    </source>
</reference>
<feature type="domain" description="HTH tetR-type" evidence="4">
    <location>
        <begin position="39"/>
        <end position="99"/>
    </location>
</feature>
<organism evidence="5 6">
    <name type="scientific">Microbacterium imperiale</name>
    <dbReference type="NCBI Taxonomy" id="33884"/>
    <lineage>
        <taxon>Bacteria</taxon>
        <taxon>Bacillati</taxon>
        <taxon>Actinomycetota</taxon>
        <taxon>Actinomycetes</taxon>
        <taxon>Micrococcales</taxon>
        <taxon>Microbacteriaceae</taxon>
        <taxon>Microbacterium</taxon>
    </lineage>
</organism>
<gene>
    <name evidence="5" type="ORF">GCM10017586_18180</name>
</gene>
<dbReference type="InterPro" id="IPR001647">
    <property type="entry name" value="HTH_TetR"/>
</dbReference>
<dbReference type="InterPro" id="IPR041347">
    <property type="entry name" value="MftR_C"/>
</dbReference>
<keyword evidence="1 2" id="KW-0238">DNA-binding</keyword>
<dbReference type="PANTHER" id="PTHR30055">
    <property type="entry name" value="HTH-TYPE TRANSCRIPTIONAL REGULATOR RUTR"/>
    <property type="match status" value="1"/>
</dbReference>
<accession>A0A9W6HGK9</accession>
<sequence>MTAGGAVFQSGVMHRSQRLARRPDNDLTLGSVPMTDASRTAGDAVVAAAVELFAQKGYDQTSVDDIARAAGLSRSTFFRQYGGKDDVVFADHEVVLGTLRAVFDAPHDSPWRAVCAAALAAFDHFAGDLDLARRRYHVVRGIPALRDREIVTVFRYERLFADHLRERSPGLDPVDAVAFGAAVTAVHNHVLRRLIRDEPGVSRATLARALDDLLHRFGVHPDGEAPAADDLVVAVFPRRMPLAEVTRRLRSDLP</sequence>
<name>A0A9W6HGK9_9MICO</name>
<dbReference type="SUPFAM" id="SSF46689">
    <property type="entry name" value="Homeodomain-like"/>
    <property type="match status" value="1"/>
</dbReference>
<evidence type="ECO:0000313" key="6">
    <source>
        <dbReference type="Proteomes" id="UP001142317"/>
    </source>
</evidence>
<dbReference type="EMBL" id="BSEO01000011">
    <property type="protein sequence ID" value="GLJ80135.1"/>
    <property type="molecule type" value="Genomic_DNA"/>
</dbReference>
<evidence type="ECO:0000259" key="4">
    <source>
        <dbReference type="PROSITE" id="PS50977"/>
    </source>
</evidence>
<proteinExistence type="predicted"/>
<dbReference type="AlphaFoldDB" id="A0A9W6HGK9"/>
<comment type="caution">
    <text evidence="5">The sequence shown here is derived from an EMBL/GenBank/DDBJ whole genome shotgun (WGS) entry which is preliminary data.</text>
</comment>
<dbReference type="PANTHER" id="PTHR30055:SF226">
    <property type="entry name" value="HTH-TYPE TRANSCRIPTIONAL REGULATOR PKSA"/>
    <property type="match status" value="1"/>
</dbReference>
<keyword evidence="6" id="KW-1185">Reference proteome</keyword>
<evidence type="ECO:0000313" key="5">
    <source>
        <dbReference type="EMBL" id="GLJ80135.1"/>
    </source>
</evidence>
<evidence type="ECO:0000256" key="2">
    <source>
        <dbReference type="PROSITE-ProRule" id="PRU00335"/>
    </source>
</evidence>
<dbReference type="Proteomes" id="UP001142317">
    <property type="component" value="Unassembled WGS sequence"/>
</dbReference>
<dbReference type="PRINTS" id="PR00455">
    <property type="entry name" value="HTHTETR"/>
</dbReference>
<protein>
    <submittedName>
        <fullName evidence="5">TetR family transcriptional regulator</fullName>
    </submittedName>
</protein>
<evidence type="ECO:0000256" key="1">
    <source>
        <dbReference type="ARBA" id="ARBA00023125"/>
    </source>
</evidence>
<dbReference type="InterPro" id="IPR009057">
    <property type="entry name" value="Homeodomain-like_sf"/>
</dbReference>
<feature type="DNA-binding region" description="H-T-H motif" evidence="2">
    <location>
        <begin position="62"/>
        <end position="81"/>
    </location>
</feature>